<dbReference type="EMBL" id="UOEX01000271">
    <property type="protein sequence ID" value="VAW38996.1"/>
    <property type="molecule type" value="Genomic_DNA"/>
</dbReference>
<keyword evidence="2" id="KW-0690">Ribosome biogenesis</keyword>
<dbReference type="InterPro" id="IPR006839">
    <property type="entry name" value="DarP"/>
</dbReference>
<dbReference type="InterPro" id="IPR023153">
    <property type="entry name" value="DarP_sf"/>
</dbReference>
<protein>
    <recommendedName>
        <fullName evidence="6">DUF615 domain-containing protein</fullName>
    </recommendedName>
</protein>
<dbReference type="Pfam" id="PF04751">
    <property type="entry name" value="DarP"/>
    <property type="match status" value="1"/>
</dbReference>
<dbReference type="SUPFAM" id="SSF158710">
    <property type="entry name" value="PSPTO4464-like"/>
    <property type="match status" value="1"/>
</dbReference>
<dbReference type="CDD" id="cd16331">
    <property type="entry name" value="YjgA-like"/>
    <property type="match status" value="1"/>
</dbReference>
<keyword evidence="4" id="KW-0694">RNA-binding</keyword>
<organism evidence="5">
    <name type="scientific">hydrothermal vent metagenome</name>
    <dbReference type="NCBI Taxonomy" id="652676"/>
    <lineage>
        <taxon>unclassified sequences</taxon>
        <taxon>metagenomes</taxon>
        <taxon>ecological metagenomes</taxon>
    </lineage>
</organism>
<name>A0A3B0W318_9ZZZZ</name>
<keyword evidence="3" id="KW-0699">rRNA-binding</keyword>
<dbReference type="AlphaFoldDB" id="A0A3B0W318"/>
<dbReference type="Gene3D" id="1.10.60.30">
    <property type="entry name" value="PSPTO4464-like domains"/>
    <property type="match status" value="1"/>
</dbReference>
<dbReference type="NCBIfam" id="NF003593">
    <property type="entry name" value="PRK05255.1-1"/>
    <property type="match status" value="1"/>
</dbReference>
<dbReference type="GO" id="GO:0042254">
    <property type="term" value="P:ribosome biogenesis"/>
    <property type="evidence" value="ECO:0007669"/>
    <property type="project" value="UniProtKB-KW"/>
</dbReference>
<gene>
    <name evidence="5" type="ORF">MNBD_DELTA03-510</name>
</gene>
<evidence type="ECO:0000256" key="3">
    <source>
        <dbReference type="ARBA" id="ARBA00022730"/>
    </source>
</evidence>
<evidence type="ECO:0000256" key="1">
    <source>
        <dbReference type="ARBA" id="ARBA00022490"/>
    </source>
</evidence>
<proteinExistence type="predicted"/>
<reference evidence="5" key="1">
    <citation type="submission" date="2018-06" db="EMBL/GenBank/DDBJ databases">
        <authorList>
            <person name="Zhirakovskaya E."/>
        </authorList>
    </citation>
    <scope>NUCLEOTIDE SEQUENCE</scope>
</reference>
<evidence type="ECO:0000256" key="2">
    <source>
        <dbReference type="ARBA" id="ARBA00022517"/>
    </source>
</evidence>
<evidence type="ECO:0000313" key="5">
    <source>
        <dbReference type="EMBL" id="VAW38996.1"/>
    </source>
</evidence>
<evidence type="ECO:0000256" key="4">
    <source>
        <dbReference type="ARBA" id="ARBA00022884"/>
    </source>
</evidence>
<dbReference type="PANTHER" id="PTHR38101">
    <property type="entry name" value="UPF0307 PROTEIN YJGA"/>
    <property type="match status" value="1"/>
</dbReference>
<dbReference type="GO" id="GO:0019843">
    <property type="term" value="F:rRNA binding"/>
    <property type="evidence" value="ECO:0007669"/>
    <property type="project" value="UniProtKB-KW"/>
</dbReference>
<sequence>MEQISRSEKKRRAKSFEQLTLELIKLRGAEISALPVDDFLKKDIRDTAALKAGARKRQIKYISKQLRAIDSAPLLTFLTERKGSRLQQTQAFHRLEHWRDEIISAAIQARQDAQQEGVPIDENWSVRLLDGLEEELPGLDRQAVNKAAIRYVVNRKPSHQREVFRLLKAAFDSRKYADAP</sequence>
<evidence type="ECO:0008006" key="6">
    <source>
        <dbReference type="Google" id="ProtNLM"/>
    </source>
</evidence>
<dbReference type="PANTHER" id="PTHR38101:SF1">
    <property type="entry name" value="UPF0307 PROTEIN YJGA"/>
    <property type="match status" value="1"/>
</dbReference>
<dbReference type="GO" id="GO:0005829">
    <property type="term" value="C:cytosol"/>
    <property type="evidence" value="ECO:0007669"/>
    <property type="project" value="TreeGrafter"/>
</dbReference>
<keyword evidence="1" id="KW-0963">Cytoplasm</keyword>
<accession>A0A3B0W318</accession>